<feature type="compositionally biased region" description="Basic and acidic residues" evidence="1">
    <location>
        <begin position="49"/>
        <end position="66"/>
    </location>
</feature>
<evidence type="ECO:0000313" key="2">
    <source>
        <dbReference type="EMBL" id="KAJ9588573.1"/>
    </source>
</evidence>
<proteinExistence type="predicted"/>
<gene>
    <name evidence="2" type="ORF">L9F63_028124</name>
</gene>
<evidence type="ECO:0000256" key="1">
    <source>
        <dbReference type="SAM" id="MobiDB-lite"/>
    </source>
</evidence>
<reference evidence="2" key="2">
    <citation type="submission" date="2023-05" db="EMBL/GenBank/DDBJ databases">
        <authorList>
            <person name="Fouks B."/>
        </authorList>
    </citation>
    <scope>NUCLEOTIDE SEQUENCE</scope>
    <source>
        <strain evidence="2">Stay&amp;Tobe</strain>
        <tissue evidence="2">Testes</tissue>
    </source>
</reference>
<feature type="non-terminal residue" evidence="2">
    <location>
        <position position="1"/>
    </location>
</feature>
<reference evidence="2" key="1">
    <citation type="journal article" date="2023" name="IScience">
        <title>Live-bearing cockroach genome reveals convergent evolutionary mechanisms linked to viviparity in insects and beyond.</title>
        <authorList>
            <person name="Fouks B."/>
            <person name="Harrison M.C."/>
            <person name="Mikhailova A.A."/>
            <person name="Marchal E."/>
            <person name="English S."/>
            <person name="Carruthers M."/>
            <person name="Jennings E.C."/>
            <person name="Chiamaka E.L."/>
            <person name="Frigard R.A."/>
            <person name="Pippel M."/>
            <person name="Attardo G.M."/>
            <person name="Benoit J.B."/>
            <person name="Bornberg-Bauer E."/>
            <person name="Tobe S.S."/>
        </authorList>
    </citation>
    <scope>NUCLEOTIDE SEQUENCE</scope>
    <source>
        <strain evidence="2">Stay&amp;Tobe</strain>
    </source>
</reference>
<evidence type="ECO:0000313" key="3">
    <source>
        <dbReference type="Proteomes" id="UP001233999"/>
    </source>
</evidence>
<dbReference type="AlphaFoldDB" id="A0AAD7ZXL3"/>
<protein>
    <submittedName>
        <fullName evidence="2">Uncharacterized protein</fullName>
    </submittedName>
</protein>
<keyword evidence="3" id="KW-1185">Reference proteome</keyword>
<dbReference type="EMBL" id="JASPKZ010005606">
    <property type="protein sequence ID" value="KAJ9588573.1"/>
    <property type="molecule type" value="Genomic_DNA"/>
</dbReference>
<name>A0AAD7ZXL3_DIPPU</name>
<sequence>CRPPSTYLELSRLSNLSNLFLTSLLKSMAIPSNLEPTKTPPQVLTQRSSSEKQTDFNTKKRETGYR</sequence>
<feature type="compositionally biased region" description="Polar residues" evidence="1">
    <location>
        <begin position="34"/>
        <end position="48"/>
    </location>
</feature>
<feature type="region of interest" description="Disordered" evidence="1">
    <location>
        <begin position="32"/>
        <end position="66"/>
    </location>
</feature>
<organism evidence="2 3">
    <name type="scientific">Diploptera punctata</name>
    <name type="common">Pacific beetle cockroach</name>
    <dbReference type="NCBI Taxonomy" id="6984"/>
    <lineage>
        <taxon>Eukaryota</taxon>
        <taxon>Metazoa</taxon>
        <taxon>Ecdysozoa</taxon>
        <taxon>Arthropoda</taxon>
        <taxon>Hexapoda</taxon>
        <taxon>Insecta</taxon>
        <taxon>Pterygota</taxon>
        <taxon>Neoptera</taxon>
        <taxon>Polyneoptera</taxon>
        <taxon>Dictyoptera</taxon>
        <taxon>Blattodea</taxon>
        <taxon>Blaberoidea</taxon>
        <taxon>Blaberidae</taxon>
        <taxon>Diplopterinae</taxon>
        <taxon>Diploptera</taxon>
    </lineage>
</organism>
<comment type="caution">
    <text evidence="2">The sequence shown here is derived from an EMBL/GenBank/DDBJ whole genome shotgun (WGS) entry which is preliminary data.</text>
</comment>
<accession>A0AAD7ZXL3</accession>
<feature type="non-terminal residue" evidence="2">
    <location>
        <position position="66"/>
    </location>
</feature>
<dbReference type="Proteomes" id="UP001233999">
    <property type="component" value="Unassembled WGS sequence"/>
</dbReference>